<evidence type="ECO:0000313" key="3">
    <source>
        <dbReference type="EMBL" id="ESS66177.1"/>
    </source>
</evidence>
<dbReference type="CDD" id="cd11616">
    <property type="entry name" value="SAF_DH_OX_like"/>
    <property type="match status" value="1"/>
</dbReference>
<dbReference type="InterPro" id="IPR036291">
    <property type="entry name" value="NAD(P)-bd_dom_sf"/>
</dbReference>
<dbReference type="GO" id="GO:0016491">
    <property type="term" value="F:oxidoreductase activity"/>
    <property type="evidence" value="ECO:0007669"/>
    <property type="project" value="InterPro"/>
</dbReference>
<proteinExistence type="predicted"/>
<evidence type="ECO:0000313" key="4">
    <source>
        <dbReference type="Proteomes" id="UP000017842"/>
    </source>
</evidence>
<gene>
    <name evidence="3" type="ORF">MGMO_204c00050</name>
</gene>
<dbReference type="eggNOG" id="COG4091">
    <property type="taxonomic scope" value="Bacteria"/>
</dbReference>
<dbReference type="InterPro" id="IPR048423">
    <property type="entry name" value="DRL_cat"/>
</dbReference>
<dbReference type="EMBL" id="AYLO01000176">
    <property type="protein sequence ID" value="ESS66177.1"/>
    <property type="molecule type" value="Genomic_DNA"/>
</dbReference>
<keyword evidence="4" id="KW-1185">Reference proteome</keyword>
<sequence length="457" mass="50627">MIIVDKALQVRENENRPIRVAMVGAGFMGQGLTNQIENSIPGMRMVAVQNRKVERAFHVYNYSGLKDVVEATTQTQLDSAISTGKPVVTEDAFLLARSEHVDILVDVTGSVEFGANVVLEAFKHGKDVLLVNAELDGTIGPILQTYAKKYGVIMSACEGDEPGLQLNLYRWVKGLGLIPRVLGNIKGLQDRYRNPTTQKGFAEQWGQNPAMVTSFADGTKISFEQTIAANATGFSVLSRGMSRGIDYHGDVMKIGQLYDLDQLRELGGIVDYVVGTPLTKVYCLAEHPDPKQQHYLKLYKMGEGPLYSFFLPYHLVHFEIPNAIARVVLFRDEIAPPLAGPCVEVCAVAKRDLKAGETLDEYGMYMTYGEAVNVDEMSSKHYLPEGLVEGCILKNDIKKDGVLSYEDVILPVGRVADRLRAEQYKHFRGETWLEELLNNQVANQGSVHDVVTDRIVA</sequence>
<dbReference type="Pfam" id="PF03447">
    <property type="entry name" value="NAD_binding_3"/>
    <property type="match status" value="1"/>
</dbReference>
<dbReference type="PANTHER" id="PTHR37850">
    <property type="entry name" value="STRU PROTEIN"/>
    <property type="match status" value="1"/>
</dbReference>
<dbReference type="AlphaFoldDB" id="V5BJ84"/>
<accession>V5BJ84</accession>
<evidence type="ECO:0000259" key="1">
    <source>
        <dbReference type="Pfam" id="PF03447"/>
    </source>
</evidence>
<dbReference type="GO" id="GO:0050661">
    <property type="term" value="F:NADP binding"/>
    <property type="evidence" value="ECO:0007669"/>
    <property type="project" value="InterPro"/>
</dbReference>
<dbReference type="Gene3D" id="3.40.50.720">
    <property type="entry name" value="NAD(P)-binding Rossmann-like Domain"/>
    <property type="match status" value="1"/>
</dbReference>
<dbReference type="STRING" id="1116472.MGMO_204c00050"/>
<dbReference type="InterPro" id="IPR005106">
    <property type="entry name" value="Asp/hSer_DH_NAD-bd"/>
</dbReference>
<feature type="domain" description="Oxidoreductase DRL-like catalytic" evidence="2">
    <location>
        <begin position="159"/>
        <end position="320"/>
    </location>
</feature>
<dbReference type="OrthoDB" id="9777844at2"/>
<reference evidence="3 4" key="1">
    <citation type="journal article" date="2013" name="Genome Announc.">
        <title>Draft Genome Sequence of the Methanotrophic Gammaproteobacterium Methyloglobulus morosus DSM 22980 Strain KoM1.</title>
        <authorList>
            <person name="Poehlein A."/>
            <person name="Deutzmann J.S."/>
            <person name="Daniel R."/>
            <person name="Simeonova D.D."/>
        </authorList>
    </citation>
    <scope>NUCLEOTIDE SEQUENCE [LARGE SCALE GENOMIC DNA]</scope>
    <source>
        <strain evidence="3 4">KoM1</strain>
    </source>
</reference>
<name>V5BJ84_9GAMM</name>
<organism evidence="3 4">
    <name type="scientific">Methyloglobulus morosus KoM1</name>
    <dbReference type="NCBI Taxonomy" id="1116472"/>
    <lineage>
        <taxon>Bacteria</taxon>
        <taxon>Pseudomonadati</taxon>
        <taxon>Pseudomonadota</taxon>
        <taxon>Gammaproteobacteria</taxon>
        <taxon>Methylococcales</taxon>
        <taxon>Methylococcaceae</taxon>
        <taxon>Methyloglobulus</taxon>
    </lineage>
</organism>
<comment type="caution">
    <text evidence="3">The sequence shown here is derived from an EMBL/GenBank/DDBJ whole genome shotgun (WGS) entry which is preliminary data.</text>
</comment>
<dbReference type="PATRIC" id="fig|1116472.3.peg.4050"/>
<feature type="domain" description="Aspartate/homoserine dehydrogenase NAD-binding" evidence="1">
    <location>
        <begin position="24"/>
        <end position="134"/>
    </location>
</feature>
<dbReference type="RefSeq" id="WP_023496618.1">
    <property type="nucleotide sequence ID" value="NZ_AYLO01000176.1"/>
</dbReference>
<evidence type="ECO:0000259" key="2">
    <source>
        <dbReference type="Pfam" id="PF21135"/>
    </source>
</evidence>
<dbReference type="Proteomes" id="UP000017842">
    <property type="component" value="Unassembled WGS sequence"/>
</dbReference>
<dbReference type="SUPFAM" id="SSF51735">
    <property type="entry name" value="NAD(P)-binding Rossmann-fold domains"/>
    <property type="match status" value="1"/>
</dbReference>
<protein>
    <submittedName>
        <fullName evidence="3">Uncharacterized protein</fullName>
    </submittedName>
</protein>
<dbReference type="Pfam" id="PF21135">
    <property type="entry name" value="DRL_cat"/>
    <property type="match status" value="1"/>
</dbReference>
<dbReference type="PANTHER" id="PTHR37850:SF1">
    <property type="entry name" value="SAF DOMAIN PROTEIN"/>
    <property type="match status" value="1"/>
</dbReference>